<reference evidence="2 3" key="1">
    <citation type="submission" date="2024-02" db="EMBL/GenBank/DDBJ databases">
        <authorList>
            <person name="Vignale AGUSTIN F."/>
            <person name="Sosa J E."/>
            <person name="Modenutti C."/>
        </authorList>
    </citation>
    <scope>NUCLEOTIDE SEQUENCE [LARGE SCALE GENOMIC DNA]</scope>
</reference>
<dbReference type="AlphaFoldDB" id="A0ABC8S2B3"/>
<dbReference type="InterPro" id="IPR044228">
    <property type="entry name" value="FAP1"/>
</dbReference>
<comment type="caution">
    <text evidence="2">The sequence shown here is derived from an EMBL/GenBank/DDBJ whole genome shotgun (WGS) entry which is preliminary data.</text>
</comment>
<proteinExistence type="inferred from homology"/>
<protein>
    <recommendedName>
        <fullName evidence="4">Chalcone isomerase domain-containing protein</fullName>
    </recommendedName>
</protein>
<dbReference type="Gene3D" id="1.10.890.20">
    <property type="match status" value="1"/>
</dbReference>
<evidence type="ECO:0000256" key="1">
    <source>
        <dbReference type="ARBA" id="ARBA00007166"/>
    </source>
</evidence>
<dbReference type="Gene3D" id="3.50.70.10">
    <property type="match status" value="1"/>
</dbReference>
<gene>
    <name evidence="2" type="ORF">ILEXP_LOCUS19230</name>
</gene>
<name>A0ABC8S2B3_9AQUA</name>
<dbReference type="InterPro" id="IPR016089">
    <property type="entry name" value="Chalcone_isomerase_bundle_sf"/>
</dbReference>
<dbReference type="PANTHER" id="PTHR47589:SF5">
    <property type="entry name" value="CHALCONE ISOMERASE DOMAIN-CONTAINING PROTEIN"/>
    <property type="match status" value="1"/>
</dbReference>
<dbReference type="InterPro" id="IPR016088">
    <property type="entry name" value="Chalcone_isomerase_3-sand"/>
</dbReference>
<keyword evidence="3" id="KW-1185">Reference proteome</keyword>
<sequence>MMISPASLSVIEVAEDHHFHHRFTSQFSDEYKIPRGSIIELSREKEQVLRTSIDGKEVGSIQSQLLCRSLLDLYIGDDPFDRKAKEDVELNLASILQK</sequence>
<organism evidence="2 3">
    <name type="scientific">Ilex paraguariensis</name>
    <name type="common">yerba mate</name>
    <dbReference type="NCBI Taxonomy" id="185542"/>
    <lineage>
        <taxon>Eukaryota</taxon>
        <taxon>Viridiplantae</taxon>
        <taxon>Streptophyta</taxon>
        <taxon>Embryophyta</taxon>
        <taxon>Tracheophyta</taxon>
        <taxon>Spermatophyta</taxon>
        <taxon>Magnoliopsida</taxon>
        <taxon>eudicotyledons</taxon>
        <taxon>Gunneridae</taxon>
        <taxon>Pentapetalae</taxon>
        <taxon>asterids</taxon>
        <taxon>campanulids</taxon>
        <taxon>Aquifoliales</taxon>
        <taxon>Aquifoliaceae</taxon>
        <taxon>Ilex</taxon>
    </lineage>
</organism>
<dbReference type="Proteomes" id="UP001642360">
    <property type="component" value="Unassembled WGS sequence"/>
</dbReference>
<dbReference type="EMBL" id="CAUOFW020002092">
    <property type="protein sequence ID" value="CAK9151073.1"/>
    <property type="molecule type" value="Genomic_DNA"/>
</dbReference>
<accession>A0ABC8S2B3</accession>
<evidence type="ECO:0000313" key="3">
    <source>
        <dbReference type="Proteomes" id="UP001642360"/>
    </source>
</evidence>
<evidence type="ECO:0000313" key="2">
    <source>
        <dbReference type="EMBL" id="CAK9151073.1"/>
    </source>
</evidence>
<comment type="similarity">
    <text evidence="1">Belongs to the chalcone isomerase family.</text>
</comment>
<evidence type="ECO:0008006" key="4">
    <source>
        <dbReference type="Google" id="ProtNLM"/>
    </source>
</evidence>
<dbReference type="SUPFAM" id="SSF54626">
    <property type="entry name" value="Chalcone isomerase"/>
    <property type="match status" value="1"/>
</dbReference>
<dbReference type="PANTHER" id="PTHR47589">
    <property type="entry name" value="FATTY-ACID-BINDING PROTEIN 1"/>
    <property type="match status" value="1"/>
</dbReference>
<dbReference type="InterPro" id="IPR036298">
    <property type="entry name" value="Chalcone_isomerase_sf"/>
</dbReference>